<dbReference type="Pfam" id="PF05960">
    <property type="entry name" value="DUF885"/>
    <property type="match status" value="1"/>
</dbReference>
<dbReference type="PANTHER" id="PTHR33361:SF15">
    <property type="entry name" value="DUF885 FAMILY LIPOPROTEIN"/>
    <property type="match status" value="1"/>
</dbReference>
<dbReference type="RefSeq" id="WP_144256495.1">
    <property type="nucleotide sequence ID" value="NZ_VJZT01000008.1"/>
</dbReference>
<dbReference type="AlphaFoldDB" id="A0A553E3D9"/>
<organism evidence="1 2">
    <name type="scientific">Flavobacterium restrictum</name>
    <dbReference type="NCBI Taxonomy" id="2594428"/>
    <lineage>
        <taxon>Bacteria</taxon>
        <taxon>Pseudomonadati</taxon>
        <taxon>Bacteroidota</taxon>
        <taxon>Flavobacteriia</taxon>
        <taxon>Flavobacteriales</taxon>
        <taxon>Flavobacteriaceae</taxon>
        <taxon>Flavobacterium</taxon>
    </lineage>
</organism>
<protein>
    <submittedName>
        <fullName evidence="1">DUF885 domain-containing protein</fullName>
    </submittedName>
</protein>
<name>A0A553E3D9_9FLAO</name>
<dbReference type="PANTHER" id="PTHR33361">
    <property type="entry name" value="GLR0591 PROTEIN"/>
    <property type="match status" value="1"/>
</dbReference>
<keyword evidence="2" id="KW-1185">Reference proteome</keyword>
<evidence type="ECO:0000313" key="2">
    <source>
        <dbReference type="Proteomes" id="UP000316371"/>
    </source>
</evidence>
<dbReference type="OrthoDB" id="9760040at2"/>
<gene>
    <name evidence="1" type="ORF">FNW21_09450</name>
</gene>
<dbReference type="PROSITE" id="PS51257">
    <property type="entry name" value="PROKAR_LIPOPROTEIN"/>
    <property type="match status" value="1"/>
</dbReference>
<dbReference type="InterPro" id="IPR010281">
    <property type="entry name" value="DUF885"/>
</dbReference>
<dbReference type="EMBL" id="VJZT01000008">
    <property type="protein sequence ID" value="TRX39505.1"/>
    <property type="molecule type" value="Genomic_DNA"/>
</dbReference>
<proteinExistence type="predicted"/>
<accession>A0A553E3D9</accession>
<reference evidence="1 2" key="1">
    <citation type="submission" date="2019-07" db="EMBL/GenBank/DDBJ databases">
        <title>Novel species of Flavobacterium.</title>
        <authorList>
            <person name="Liu Q."/>
            <person name="Xin Y.-H."/>
        </authorList>
    </citation>
    <scope>NUCLEOTIDE SEQUENCE [LARGE SCALE GENOMIC DNA]</scope>
    <source>
        <strain evidence="1 2">LB1R34</strain>
    </source>
</reference>
<dbReference type="Proteomes" id="UP000316371">
    <property type="component" value="Unassembled WGS sequence"/>
</dbReference>
<sequence length="581" mass="65556">MKKIILLQLALLFTLFSCTKKNTATGDTAFEKASEEYLKGYLDWRPQTGVYLGLHDYDGKITNYSKASIAAEVLRLKKYDAQFAAIDSSTLSPKKYYDWKMLRSSIKNELFSIADLKIYTKNPMTYAGAIDVNIYVKRNFAPIEQQIKSIIAIEKEAPKLYEEAKANLQDTLAIPHTQLAIAIARGSASFLGNDLLVALKDVKNDSLMNAFTAANTKAIAAINGYAAFLEKEKLAKANNKYAIGKENYQKMLLYGEGITMSADAILTIGMQELQKEQTAFNAAAKIINPNKKPVDVYNEMQKEHPTAQSLIPGARKNLENIRQFLLDHKIITMPSKVRVKVTETPAYARSTSTASMDTPGPFETKATEAYYYITPVDPKWTPQQQEDWLAQFNFYTTDVVSIHEAYPGHYTQFLHLNASDASKIQKIFGSYAFIEGWAHYTEKMMLDAGYGNTGDPIKAAKYRLAQSGDALLRICRLCVSVKTHCHGMTVDQATQFFMTNWYQGDKPSRQEALRGTYDPGYLFYTLGKLQILKLRDDYKKQEGSNYSLQKFNDAMLDNGMPPLQIMRELLLKDPKSWQAIL</sequence>
<evidence type="ECO:0000313" key="1">
    <source>
        <dbReference type="EMBL" id="TRX39505.1"/>
    </source>
</evidence>
<comment type="caution">
    <text evidence="1">The sequence shown here is derived from an EMBL/GenBank/DDBJ whole genome shotgun (WGS) entry which is preliminary data.</text>
</comment>